<evidence type="ECO:0000256" key="2">
    <source>
        <dbReference type="ARBA" id="ARBA00011245"/>
    </source>
</evidence>
<evidence type="ECO:0000256" key="5">
    <source>
        <dbReference type="ARBA" id="ARBA00025589"/>
    </source>
</evidence>
<dbReference type="PANTHER" id="PTHR35369">
    <property type="entry name" value="BLR3025 PROTEIN-RELATED"/>
    <property type="match status" value="1"/>
</dbReference>
<dbReference type="InterPro" id="IPR001126">
    <property type="entry name" value="UmuC"/>
</dbReference>
<evidence type="ECO:0000259" key="8">
    <source>
        <dbReference type="Pfam" id="PF00817"/>
    </source>
</evidence>
<feature type="region of interest" description="Disordered" evidence="7">
    <location>
        <begin position="160"/>
        <end position="202"/>
    </location>
</feature>
<dbReference type="STRING" id="315423.SAMN04488020_104268"/>
<evidence type="ECO:0000313" key="11">
    <source>
        <dbReference type="Proteomes" id="UP000193870"/>
    </source>
</evidence>
<evidence type="ECO:0000256" key="3">
    <source>
        <dbReference type="ARBA" id="ARBA00012417"/>
    </source>
</evidence>
<dbReference type="Pfam" id="PF00817">
    <property type="entry name" value="IMS"/>
    <property type="match status" value="1"/>
</dbReference>
<evidence type="ECO:0000256" key="4">
    <source>
        <dbReference type="ARBA" id="ARBA00022763"/>
    </source>
</evidence>
<evidence type="ECO:0000256" key="1">
    <source>
        <dbReference type="ARBA" id="ARBA00010945"/>
    </source>
</evidence>
<protein>
    <recommendedName>
        <fullName evidence="3">DNA-directed DNA polymerase</fullName>
        <ecNumber evidence="3">2.7.7.7</ecNumber>
    </recommendedName>
</protein>
<dbReference type="Pfam" id="PF11799">
    <property type="entry name" value="IMS_C"/>
    <property type="match status" value="1"/>
</dbReference>
<comment type="function">
    <text evidence="5">Poorly processive, error-prone DNA polymerase involved in untargeted mutagenesis. Copies undamaged DNA at stalled replication forks, which arise in vivo from mismatched or misaligned primer ends. These misaligned primers can be extended by PolIV. Exhibits no 3'-5' exonuclease (proofreading) activity. May be involved in translesional synthesis, in conjunction with the beta clamp from PolIII.</text>
</comment>
<feature type="domain" description="UmuC" evidence="8">
    <location>
        <begin position="27"/>
        <end position="152"/>
    </location>
</feature>
<feature type="domain" description="DNA polymerase Y-family little finger" evidence="9">
    <location>
        <begin position="283"/>
        <end position="351"/>
    </location>
</feature>
<dbReference type="SUPFAM" id="SSF56672">
    <property type="entry name" value="DNA/RNA polymerases"/>
    <property type="match status" value="1"/>
</dbReference>
<dbReference type="AlphaFoldDB" id="A0A1Y5SQW5"/>
<comment type="catalytic activity">
    <reaction evidence="6">
        <text>DNA(n) + a 2'-deoxyribonucleoside 5'-triphosphate = DNA(n+1) + diphosphate</text>
        <dbReference type="Rhea" id="RHEA:22508"/>
        <dbReference type="Rhea" id="RHEA-COMP:17339"/>
        <dbReference type="Rhea" id="RHEA-COMP:17340"/>
        <dbReference type="ChEBI" id="CHEBI:33019"/>
        <dbReference type="ChEBI" id="CHEBI:61560"/>
        <dbReference type="ChEBI" id="CHEBI:173112"/>
        <dbReference type="EC" id="2.7.7.7"/>
    </reaction>
</comment>
<keyword evidence="4" id="KW-0227">DNA damage</keyword>
<dbReference type="OrthoDB" id="9788640at2"/>
<reference evidence="10 11" key="1">
    <citation type="submission" date="2017-03" db="EMBL/GenBank/DDBJ databases">
        <authorList>
            <person name="Afonso C.L."/>
            <person name="Miller P.J."/>
            <person name="Scott M.A."/>
            <person name="Spackman E."/>
            <person name="Goraichik I."/>
            <person name="Dimitrov K.M."/>
            <person name="Suarez D.L."/>
            <person name="Swayne D.E."/>
        </authorList>
    </citation>
    <scope>NUCLEOTIDE SEQUENCE [LARGE SCALE GENOMIC DNA]</scope>
    <source>
        <strain evidence="10 11">CECT 7066</strain>
    </source>
</reference>
<dbReference type="InterPro" id="IPR043502">
    <property type="entry name" value="DNA/RNA_pol_sf"/>
</dbReference>
<organism evidence="10 11">
    <name type="scientific">Palleronia marisminoris</name>
    <dbReference type="NCBI Taxonomy" id="315423"/>
    <lineage>
        <taxon>Bacteria</taxon>
        <taxon>Pseudomonadati</taxon>
        <taxon>Pseudomonadota</taxon>
        <taxon>Alphaproteobacteria</taxon>
        <taxon>Rhodobacterales</taxon>
        <taxon>Roseobacteraceae</taxon>
        <taxon>Palleronia</taxon>
    </lineage>
</organism>
<dbReference type="EMBL" id="FWFV01000004">
    <property type="protein sequence ID" value="SLN43203.1"/>
    <property type="molecule type" value="Genomic_DNA"/>
</dbReference>
<proteinExistence type="inferred from homology"/>
<dbReference type="RefSeq" id="WP_085853877.1">
    <property type="nucleotide sequence ID" value="NZ_FOPF01000004.1"/>
</dbReference>
<dbReference type="GO" id="GO:0006281">
    <property type="term" value="P:DNA repair"/>
    <property type="evidence" value="ECO:0007669"/>
    <property type="project" value="InterPro"/>
</dbReference>
<dbReference type="Proteomes" id="UP000193870">
    <property type="component" value="Unassembled WGS sequence"/>
</dbReference>
<gene>
    <name evidence="10" type="ORF">PAM7066_01891</name>
</gene>
<dbReference type="CDD" id="cd03468">
    <property type="entry name" value="PolY_like"/>
    <property type="match status" value="1"/>
</dbReference>
<dbReference type="InterPro" id="IPR017961">
    <property type="entry name" value="DNA_pol_Y-fam_little_finger"/>
</dbReference>
<keyword evidence="11" id="KW-1185">Reference proteome</keyword>
<dbReference type="GO" id="GO:0003684">
    <property type="term" value="F:damaged DNA binding"/>
    <property type="evidence" value="ECO:0007669"/>
    <property type="project" value="InterPro"/>
</dbReference>
<evidence type="ECO:0000259" key="9">
    <source>
        <dbReference type="Pfam" id="PF11799"/>
    </source>
</evidence>
<dbReference type="Gene3D" id="3.30.70.270">
    <property type="match status" value="1"/>
</dbReference>
<evidence type="ECO:0000313" key="10">
    <source>
        <dbReference type="EMBL" id="SLN43203.1"/>
    </source>
</evidence>
<name>A0A1Y5SQW5_9RHOB</name>
<accession>A0A1Y5SQW5</accession>
<dbReference type="InterPro" id="IPR043128">
    <property type="entry name" value="Rev_trsase/Diguanyl_cyclase"/>
</dbReference>
<comment type="similarity">
    <text evidence="1">Belongs to the DNA polymerase type-Y family.</text>
</comment>
<dbReference type="Gene3D" id="3.40.1170.60">
    <property type="match status" value="1"/>
</dbReference>
<dbReference type="PANTHER" id="PTHR35369:SF2">
    <property type="entry name" value="BLR3025 PROTEIN"/>
    <property type="match status" value="1"/>
</dbReference>
<evidence type="ECO:0000256" key="7">
    <source>
        <dbReference type="SAM" id="MobiDB-lite"/>
    </source>
</evidence>
<dbReference type="InterPro" id="IPR050356">
    <property type="entry name" value="SulA_CellDiv_inhibitor"/>
</dbReference>
<dbReference type="EC" id="2.7.7.7" evidence="3"/>
<evidence type="ECO:0000256" key="6">
    <source>
        <dbReference type="ARBA" id="ARBA00049244"/>
    </source>
</evidence>
<sequence length="543" mass="58116">MEHRRILSLSFPHLGAERLLRRGSDPAGVPLAVAADRGGAQVLVSVSPTAAAAGLRVGQALRDARAMCPHLATRWEAPAAEAAFLFALSRWLGKFSPWVAEEAPTGLLADVTGCAHLFGGEAALLAQIEGDCATLGLTVQAGLADTVGAAWALARYSGRRAEPGRSGDAIDQEAPATRSRAAKRRHAGPAAGSPPRGRIAAPGSTRTAIAALPVAGLRLDADLVAELGRLGLRRIDDLANQPRAALARRFGQHLVFRLDQALGLAPEPVSPARPETRFAARLSLPDPIGLEADVMAAVDRLLPALCERLKRKGLGARRIRLECHRADHTMGAAEAGLARPSWEPERLRQLLAMKVPGIEAGFGIDMVRLVATETEPVKVHQHRGHVEAADDAKARLTGTPLDDLMGRIGARVGLERITRVAPSDSHIPEKEVQILAAAWSDPATGWSAPAVARPHLIWPPDPVTAPESPAVPKQFRWRNRDMTALSASGPERISPEWWLDDPAWRTGVRDYWSVTCEGGERLWMYFAHGAGLSSGWFCQGAFA</sequence>
<comment type="subunit">
    <text evidence="2">Monomer.</text>
</comment>